<organism evidence="1 2">
    <name type="scientific">Hypoxylon rubiginosum</name>
    <dbReference type="NCBI Taxonomy" id="110542"/>
    <lineage>
        <taxon>Eukaryota</taxon>
        <taxon>Fungi</taxon>
        <taxon>Dikarya</taxon>
        <taxon>Ascomycota</taxon>
        <taxon>Pezizomycotina</taxon>
        <taxon>Sordariomycetes</taxon>
        <taxon>Xylariomycetidae</taxon>
        <taxon>Xylariales</taxon>
        <taxon>Hypoxylaceae</taxon>
        <taxon>Hypoxylon</taxon>
    </lineage>
</organism>
<name>A0ACC0DM29_9PEZI</name>
<sequence length="546" mass="58647">MSQNQNQNQNQNQTQNAKSVRFQLAILALGVATVAVALDGTSLAAAIPTISESISGSQVETFWAGVSYLLASTSCIFLWTSLSNALGRQITVIIVLMILVAGSIVCATATSYSIMIAGRTIQGVSGGGVLGLTMAVITDLVPLLKRARYLALISSIFAIGSIGGPVIGGACAVSGQWRWIYWLNLPIAGLSLIGVALYLKLDRREASLVTKLRETDWPGLVLFAISVTALLVPLTWGGIQFPWGSWHTILPIALSLAGIVGFILYEKYLTKRPFLPLYIFRNYSTSIIYIGSFINGVLLYAQVYYMPEYFQAVKLYSPLIAGVAALPGSLTAIPCAVFTGVMVDKTGHYRWAVWTGWALATFGFGIMCLLGVNTSVPAWIFIRIAAGLGTGMLLPALNIALQASVPQTDVVMATTMFQFLRDFGHTVGVSIGSSILDNVVRTQLHRPDVVSVVPANLTDLTAVTLISEIKKMSPDSVEALALRGALARAFEAIWATMCGLSGFGLLIHLVLKAYDMDQEIATDQGWAQQDLASNTRITPTQIQVEK</sequence>
<gene>
    <name evidence="1" type="ORF">F4821DRAFT_276905</name>
</gene>
<proteinExistence type="predicted"/>
<dbReference type="Proteomes" id="UP001497680">
    <property type="component" value="Unassembled WGS sequence"/>
</dbReference>
<accession>A0ACC0DM29</accession>
<evidence type="ECO:0000313" key="2">
    <source>
        <dbReference type="Proteomes" id="UP001497680"/>
    </source>
</evidence>
<protein>
    <submittedName>
        <fullName evidence="1">Major facilitator superfamily domain-containing protein</fullName>
    </submittedName>
</protein>
<keyword evidence="2" id="KW-1185">Reference proteome</keyword>
<comment type="caution">
    <text evidence="1">The sequence shown here is derived from an EMBL/GenBank/DDBJ whole genome shotgun (WGS) entry which is preliminary data.</text>
</comment>
<reference evidence="1 2" key="1">
    <citation type="journal article" date="2022" name="New Phytol.">
        <title>Ecological generalism drives hyperdiversity of secondary metabolite gene clusters in xylarialean endophytes.</title>
        <authorList>
            <person name="Franco M.E.E."/>
            <person name="Wisecaver J.H."/>
            <person name="Arnold A.E."/>
            <person name="Ju Y.M."/>
            <person name="Slot J.C."/>
            <person name="Ahrendt S."/>
            <person name="Moore L.P."/>
            <person name="Eastman K.E."/>
            <person name="Scott K."/>
            <person name="Konkel Z."/>
            <person name="Mondo S.J."/>
            <person name="Kuo A."/>
            <person name="Hayes R.D."/>
            <person name="Haridas S."/>
            <person name="Andreopoulos B."/>
            <person name="Riley R."/>
            <person name="LaButti K."/>
            <person name="Pangilinan J."/>
            <person name="Lipzen A."/>
            <person name="Amirebrahimi M."/>
            <person name="Yan J."/>
            <person name="Adam C."/>
            <person name="Keymanesh K."/>
            <person name="Ng V."/>
            <person name="Louie K."/>
            <person name="Northen T."/>
            <person name="Drula E."/>
            <person name="Henrissat B."/>
            <person name="Hsieh H.M."/>
            <person name="Youens-Clark K."/>
            <person name="Lutzoni F."/>
            <person name="Miadlikowska J."/>
            <person name="Eastwood D.C."/>
            <person name="Hamelin R.C."/>
            <person name="Grigoriev I.V."/>
            <person name="U'Ren J.M."/>
        </authorList>
    </citation>
    <scope>NUCLEOTIDE SEQUENCE [LARGE SCALE GENOMIC DNA]</scope>
    <source>
        <strain evidence="1 2">ER1909</strain>
    </source>
</reference>
<dbReference type="EMBL" id="MU394281">
    <property type="protein sequence ID" value="KAI6093441.1"/>
    <property type="molecule type" value="Genomic_DNA"/>
</dbReference>
<evidence type="ECO:0000313" key="1">
    <source>
        <dbReference type="EMBL" id="KAI6093441.1"/>
    </source>
</evidence>